<reference evidence="3" key="1">
    <citation type="submission" date="2024-07" db="EMBL/GenBank/DDBJ databases">
        <title>Two chromosome-level genome assemblies of Korean endemic species Abeliophyllum distichum and Forsythia ovata (Oleaceae).</title>
        <authorList>
            <person name="Jang H."/>
        </authorList>
    </citation>
    <scope>NUCLEOTIDE SEQUENCE [LARGE SCALE GENOMIC DNA]</scope>
</reference>
<protein>
    <submittedName>
        <fullName evidence="2">Ankyrin repeat domain-containing protein</fullName>
    </submittedName>
</protein>
<dbReference type="EMBL" id="JBFOLK010000007">
    <property type="protein sequence ID" value="KAL2497587.1"/>
    <property type="molecule type" value="Genomic_DNA"/>
</dbReference>
<comment type="caution">
    <text evidence="2">The sequence shown here is derived from an EMBL/GenBank/DDBJ whole genome shotgun (WGS) entry which is preliminary data.</text>
</comment>
<name>A0ABD1SD11_9LAMI</name>
<evidence type="ECO:0000313" key="3">
    <source>
        <dbReference type="Proteomes" id="UP001604336"/>
    </source>
</evidence>
<feature type="compositionally biased region" description="Polar residues" evidence="1">
    <location>
        <begin position="74"/>
        <end position="88"/>
    </location>
</feature>
<evidence type="ECO:0000256" key="1">
    <source>
        <dbReference type="SAM" id="MobiDB-lite"/>
    </source>
</evidence>
<sequence length="139" mass="15455">MAAAAAAAYPLSLSTSRHLPFPPITLTFSKSSSSSLQFSFRSQYDGVAGVEEEDSVIGDCLVFEEGIFDDPFLQNSPDFRNSETQFNTSKISKSRSRSKNDTTEVNQENLIPEKWLEIQREINITKEGEAKARTTIGVR</sequence>
<organism evidence="2 3">
    <name type="scientific">Abeliophyllum distichum</name>
    <dbReference type="NCBI Taxonomy" id="126358"/>
    <lineage>
        <taxon>Eukaryota</taxon>
        <taxon>Viridiplantae</taxon>
        <taxon>Streptophyta</taxon>
        <taxon>Embryophyta</taxon>
        <taxon>Tracheophyta</taxon>
        <taxon>Spermatophyta</taxon>
        <taxon>Magnoliopsida</taxon>
        <taxon>eudicotyledons</taxon>
        <taxon>Gunneridae</taxon>
        <taxon>Pentapetalae</taxon>
        <taxon>asterids</taxon>
        <taxon>lamiids</taxon>
        <taxon>Lamiales</taxon>
        <taxon>Oleaceae</taxon>
        <taxon>Forsythieae</taxon>
        <taxon>Abeliophyllum</taxon>
    </lineage>
</organism>
<proteinExistence type="predicted"/>
<accession>A0ABD1SD11</accession>
<feature type="region of interest" description="Disordered" evidence="1">
    <location>
        <begin position="74"/>
        <end position="106"/>
    </location>
</feature>
<dbReference type="Proteomes" id="UP001604336">
    <property type="component" value="Unassembled WGS sequence"/>
</dbReference>
<dbReference type="AlphaFoldDB" id="A0ABD1SD11"/>
<keyword evidence="3" id="KW-1185">Reference proteome</keyword>
<gene>
    <name evidence="2" type="ORF">Adt_23137</name>
</gene>
<evidence type="ECO:0000313" key="2">
    <source>
        <dbReference type="EMBL" id="KAL2497587.1"/>
    </source>
</evidence>